<dbReference type="PANTHER" id="PTHR20883:SF48">
    <property type="entry name" value="ECTOINE DIOXYGENASE"/>
    <property type="match status" value="1"/>
</dbReference>
<name>A0ABX1IJX4_STRGB</name>
<dbReference type="RefSeq" id="WP_168374131.1">
    <property type="nucleotide sequence ID" value="NZ_JAAXMD010000136.1"/>
</dbReference>
<dbReference type="SUPFAM" id="SSF51197">
    <property type="entry name" value="Clavaminate synthase-like"/>
    <property type="match status" value="1"/>
</dbReference>
<dbReference type="EMBL" id="JAAXMD010000136">
    <property type="protein sequence ID" value="NKQ25929.1"/>
    <property type="molecule type" value="Genomic_DNA"/>
</dbReference>
<dbReference type="PANTHER" id="PTHR20883">
    <property type="entry name" value="PHYTANOYL-COA DIOXYGENASE DOMAIN CONTAINING 1"/>
    <property type="match status" value="1"/>
</dbReference>
<dbReference type="Pfam" id="PF05721">
    <property type="entry name" value="PhyH"/>
    <property type="match status" value="1"/>
</dbReference>
<keyword evidence="2" id="KW-1185">Reference proteome</keyword>
<proteinExistence type="predicted"/>
<keyword evidence="1" id="KW-0223">Dioxygenase</keyword>
<reference evidence="1 2" key="1">
    <citation type="submission" date="2020-04" db="EMBL/GenBank/DDBJ databases">
        <title>Genome sequence of Streptomyces galbus strain I339.</title>
        <authorList>
            <person name="Silva E.A.N."/>
            <person name="Merces M."/>
            <person name="Castelo Branco A.P.O.T."/>
            <person name="Vasconcelos P.C."/>
            <person name="Costa N.P."/>
            <person name="Marinho G.C.S."/>
            <person name="Oliveira C.J.B."/>
            <person name="Araujo D."/>
            <person name="Rodrigues Junior V.S."/>
            <person name="Almeida R."/>
            <person name="Silva Filho U.R."/>
            <person name="Andrade A.S.A."/>
            <person name="Cibulski S.P."/>
        </authorList>
    </citation>
    <scope>NUCLEOTIDE SEQUENCE [LARGE SCALE GENOMIC DNA]</scope>
    <source>
        <strain evidence="1 2">I339</strain>
    </source>
</reference>
<organism evidence="1 2">
    <name type="scientific">Streptomyces galbus</name>
    <dbReference type="NCBI Taxonomy" id="33898"/>
    <lineage>
        <taxon>Bacteria</taxon>
        <taxon>Bacillati</taxon>
        <taxon>Actinomycetota</taxon>
        <taxon>Actinomycetes</taxon>
        <taxon>Kitasatosporales</taxon>
        <taxon>Streptomycetaceae</taxon>
        <taxon>Streptomyces</taxon>
    </lineage>
</organism>
<gene>
    <name evidence="1" type="ORF">HF200_16160</name>
</gene>
<dbReference type="GO" id="GO:0051213">
    <property type="term" value="F:dioxygenase activity"/>
    <property type="evidence" value="ECO:0007669"/>
    <property type="project" value="UniProtKB-KW"/>
</dbReference>
<sequence length="308" mass="34765">MKTLGEGVLEKAAAEYATQGFSIIRGVVPRDLLDEVRAHVDWLTGKYPDLRPEHLHHPLIRNDAFWARLVSDSRLVDIAEFFLGPDLACFTAHYICKPPYDGQPVLWHQDGAYWTLSPMEALTVWLAVDESTTENGCLRMIPGSHELPLPKPQVRTDQPNMLFSSSDETLVQEWVDKRGVVDIELQPGDVSIHHPHLLHYSEANTSAKRRCGLDIGYIATATRIHSEGVYLDPLLVRGTDAAGLNQYRPFPAYQEGETIPFAGREEWNEQVAVRNEKLPSSSWDLAHESPIETTRHMIDRLREGTVKS</sequence>
<protein>
    <submittedName>
        <fullName evidence="1">Phytanoyl-CoA dioxygenase family protein</fullName>
    </submittedName>
</protein>
<keyword evidence="1" id="KW-0560">Oxidoreductase</keyword>
<dbReference type="Proteomes" id="UP000744032">
    <property type="component" value="Unassembled WGS sequence"/>
</dbReference>
<evidence type="ECO:0000313" key="2">
    <source>
        <dbReference type="Proteomes" id="UP000744032"/>
    </source>
</evidence>
<accession>A0ABX1IJX4</accession>
<evidence type="ECO:0000313" key="1">
    <source>
        <dbReference type="EMBL" id="NKQ25929.1"/>
    </source>
</evidence>
<dbReference type="Gene3D" id="2.60.120.620">
    <property type="entry name" value="q2cbj1_9rhob like domain"/>
    <property type="match status" value="1"/>
</dbReference>
<comment type="caution">
    <text evidence="1">The sequence shown here is derived from an EMBL/GenBank/DDBJ whole genome shotgun (WGS) entry which is preliminary data.</text>
</comment>
<dbReference type="InterPro" id="IPR008775">
    <property type="entry name" value="Phytyl_CoA_dOase-like"/>
</dbReference>